<dbReference type="GO" id="GO:0071973">
    <property type="term" value="P:bacterial-type flagellum-dependent cell motility"/>
    <property type="evidence" value="ECO:0007669"/>
    <property type="project" value="TreeGrafter"/>
</dbReference>
<keyword evidence="9" id="KW-1185">Reference proteome</keyword>
<dbReference type="GO" id="GO:0009421">
    <property type="term" value="C:bacterial-type flagellum filament cap"/>
    <property type="evidence" value="ECO:0007669"/>
    <property type="project" value="InterPro"/>
</dbReference>
<evidence type="ECO:0000256" key="4">
    <source>
        <dbReference type="ARBA" id="ARBA00023143"/>
    </source>
</evidence>
<proteinExistence type="inferred from homology"/>
<feature type="domain" description="Flagellar hook-associated protein 2 C-terminal" evidence="7">
    <location>
        <begin position="221"/>
        <end position="482"/>
    </location>
</feature>
<keyword evidence="4 5" id="KW-0975">Bacterial flagellum</keyword>
<evidence type="ECO:0000313" key="9">
    <source>
        <dbReference type="Proteomes" id="UP000321440"/>
    </source>
</evidence>
<protein>
    <recommendedName>
        <fullName evidence="5">Flagellar hook-associated protein 2</fullName>
        <shortName evidence="5">HAP2</shortName>
    </recommendedName>
    <alternativeName>
        <fullName evidence="5">Flagellar cap protein</fullName>
    </alternativeName>
</protein>
<feature type="domain" description="Flagellar hook-associated protein 2 N-terminal" evidence="6">
    <location>
        <begin position="13"/>
        <end position="107"/>
    </location>
</feature>
<dbReference type="EMBL" id="BJYA01000026">
    <property type="protein sequence ID" value="GEN47170.1"/>
    <property type="molecule type" value="Genomic_DNA"/>
</dbReference>
<dbReference type="PANTHER" id="PTHR30288:SF0">
    <property type="entry name" value="FLAGELLAR HOOK-ASSOCIATED PROTEIN 2"/>
    <property type="match status" value="1"/>
</dbReference>
<organism evidence="8 9">
    <name type="scientific">Alkalibacillus haloalkaliphilus</name>
    <dbReference type="NCBI Taxonomy" id="94136"/>
    <lineage>
        <taxon>Bacteria</taxon>
        <taxon>Bacillati</taxon>
        <taxon>Bacillota</taxon>
        <taxon>Bacilli</taxon>
        <taxon>Bacillales</taxon>
        <taxon>Bacillaceae</taxon>
        <taxon>Alkalibacillus</taxon>
    </lineage>
</organism>
<dbReference type="InterPro" id="IPR010809">
    <property type="entry name" value="FliD_C"/>
</dbReference>
<dbReference type="RefSeq" id="WP_170236125.1">
    <property type="nucleotide sequence ID" value="NZ_BJYA01000026.1"/>
</dbReference>
<evidence type="ECO:0000256" key="3">
    <source>
        <dbReference type="ARBA" id="ARBA00023054"/>
    </source>
</evidence>
<comment type="similarity">
    <text evidence="1 5">Belongs to the FliD family.</text>
</comment>
<accession>A0A511W7V8</accession>
<sequence>MISNSMRMTGFASGMDIGQMVDDLMEAERQPLQKMEQDQLWLTQQRDAYREANAKMSEFESMFLDMRMSSTYNSTKATSSSDAISVSARSDADEANYQVNVNELASAAVNISEAELDLDAEVGEDLAGDHTFSTYNEGGEEVTHTLTLNADDTYEEVFDKINEASDGAVRAFYNESSGQVFIERTETGQFNPDDNGAEIQFGEGTIFTDTFNLDSTEEHGGQDARFTYNGVELTSRGNSYELNGATLQFHQTTDQAATISIEQDIDGAVEEITNFVDKYNELVEYMNEKTNEPRNRDYPPLTDEQRRAMSESEIELWEEQSQSGELRGDGILRGAISGMRSAWYESVDNEDSEFSSIFEIGITTISAVNTPQNDQGKLEIDEQELRRALEEDSEGVYRMLSSRADDESRGVLSRVKDSLDNSMDRITDRAGRATQTEHQYTMGRELMNMAERMANFERRMQQTEERYWDQFSRMERAMQEANNQSAQMQQAMGGMGGMM</sequence>
<comment type="subunit">
    <text evidence="2 5">Homopentamer.</text>
</comment>
<evidence type="ECO:0000256" key="2">
    <source>
        <dbReference type="ARBA" id="ARBA00011255"/>
    </source>
</evidence>
<reference evidence="8 9" key="1">
    <citation type="submission" date="2019-07" db="EMBL/GenBank/DDBJ databases">
        <title>Whole genome shotgun sequence of Alkalibacillus haloalkaliphilus NBRC 103110.</title>
        <authorList>
            <person name="Hosoyama A."/>
            <person name="Uohara A."/>
            <person name="Ohji S."/>
            <person name="Ichikawa N."/>
        </authorList>
    </citation>
    <scope>NUCLEOTIDE SEQUENCE [LARGE SCALE GENOMIC DNA]</scope>
    <source>
        <strain evidence="8 9">NBRC 103110</strain>
    </source>
</reference>
<dbReference type="PANTHER" id="PTHR30288">
    <property type="entry name" value="FLAGELLAR CAP/ASSEMBLY PROTEIN FLID"/>
    <property type="match status" value="1"/>
</dbReference>
<comment type="function">
    <text evidence="5">Required for morphogenesis and for the elongation of the flagellar filament by facilitating polymerization of the flagellin monomers at the tip of growing filament. Forms a capping structure, which prevents flagellin subunits (transported through the central channel of the flagellum) from leaking out without polymerization at the distal end.</text>
</comment>
<dbReference type="InterPro" id="IPR040026">
    <property type="entry name" value="FliD"/>
</dbReference>
<gene>
    <name evidence="8" type="primary">fliD</name>
    <name evidence="8" type="ORF">AHA02nite_29460</name>
</gene>
<comment type="caution">
    <text evidence="8">The sequence shown here is derived from an EMBL/GenBank/DDBJ whole genome shotgun (WGS) entry which is preliminary data.</text>
</comment>
<keyword evidence="3 5" id="KW-0175">Coiled coil</keyword>
<evidence type="ECO:0000313" key="8">
    <source>
        <dbReference type="EMBL" id="GEN47170.1"/>
    </source>
</evidence>
<keyword evidence="5" id="KW-0964">Secreted</keyword>
<dbReference type="AlphaFoldDB" id="A0A511W7V8"/>
<dbReference type="GO" id="GO:0005576">
    <property type="term" value="C:extracellular region"/>
    <property type="evidence" value="ECO:0007669"/>
    <property type="project" value="UniProtKB-SubCell"/>
</dbReference>
<dbReference type="Pfam" id="PF07195">
    <property type="entry name" value="FliD_C"/>
    <property type="match status" value="1"/>
</dbReference>
<evidence type="ECO:0000256" key="5">
    <source>
        <dbReference type="RuleBase" id="RU362066"/>
    </source>
</evidence>
<dbReference type="Pfam" id="PF02465">
    <property type="entry name" value="FliD_N"/>
    <property type="match status" value="1"/>
</dbReference>
<keyword evidence="8" id="KW-0282">Flagellum</keyword>
<dbReference type="InterPro" id="IPR003481">
    <property type="entry name" value="FliD_N"/>
</dbReference>
<feature type="coiled-coil region" evidence="5">
    <location>
        <begin position="446"/>
        <end position="491"/>
    </location>
</feature>
<comment type="subcellular location">
    <subcellularLocation>
        <location evidence="5">Secreted</location>
    </subcellularLocation>
    <subcellularLocation>
        <location evidence="5">Bacterial flagellum</location>
    </subcellularLocation>
</comment>
<keyword evidence="8" id="KW-0966">Cell projection</keyword>
<keyword evidence="8" id="KW-0969">Cilium</keyword>
<evidence type="ECO:0000256" key="1">
    <source>
        <dbReference type="ARBA" id="ARBA00009764"/>
    </source>
</evidence>
<evidence type="ECO:0000259" key="6">
    <source>
        <dbReference type="Pfam" id="PF02465"/>
    </source>
</evidence>
<evidence type="ECO:0000259" key="7">
    <source>
        <dbReference type="Pfam" id="PF07195"/>
    </source>
</evidence>
<dbReference type="Proteomes" id="UP000321440">
    <property type="component" value="Unassembled WGS sequence"/>
</dbReference>
<dbReference type="GO" id="GO:0007155">
    <property type="term" value="P:cell adhesion"/>
    <property type="evidence" value="ECO:0007669"/>
    <property type="project" value="InterPro"/>
</dbReference>
<name>A0A511W7V8_9BACI</name>
<dbReference type="GO" id="GO:0009424">
    <property type="term" value="C:bacterial-type flagellum hook"/>
    <property type="evidence" value="ECO:0007669"/>
    <property type="project" value="UniProtKB-UniRule"/>
</dbReference>